<comment type="subcellular location">
    <subcellularLocation>
        <location evidence="1">Nucleus</location>
        <location evidence="1">Nucleolus</location>
    </subcellularLocation>
</comment>
<dbReference type="PANTHER" id="PTHR31576:SF2">
    <property type="entry name" value="TATA BOX-BINDING PROTEIN-ASSOCIATED FACTOR RNA POLYMERASE I SUBUNIT B"/>
    <property type="match status" value="1"/>
</dbReference>
<feature type="region of interest" description="Disordered" evidence="10">
    <location>
        <begin position="121"/>
        <end position="147"/>
    </location>
</feature>
<feature type="compositionally biased region" description="Acidic residues" evidence="10">
    <location>
        <begin position="123"/>
        <end position="133"/>
    </location>
</feature>
<accession>A0A9W9WK51</accession>
<evidence type="ECO:0000256" key="1">
    <source>
        <dbReference type="ARBA" id="ARBA00004604"/>
    </source>
</evidence>
<keyword evidence="15" id="KW-1185">Reference proteome</keyword>
<evidence type="ECO:0008006" key="16">
    <source>
        <dbReference type="Google" id="ProtNLM"/>
    </source>
</evidence>
<dbReference type="GO" id="GO:0070860">
    <property type="term" value="C:RNA polymerase I core factor complex"/>
    <property type="evidence" value="ECO:0007669"/>
    <property type="project" value="InterPro"/>
</dbReference>
<dbReference type="InterPro" id="IPR033599">
    <property type="entry name" value="TAF1B/Rrn7"/>
</dbReference>
<protein>
    <recommendedName>
        <fullName evidence="16">RRN7-type domain-containing protein</fullName>
    </recommendedName>
</protein>
<evidence type="ECO:0000256" key="5">
    <source>
        <dbReference type="ARBA" id="ARBA00022833"/>
    </source>
</evidence>
<keyword evidence="3" id="KW-0479">Metal-binding</keyword>
<dbReference type="EMBL" id="JAPWDO010000006">
    <property type="protein sequence ID" value="KAJ5466475.1"/>
    <property type="molecule type" value="Genomic_DNA"/>
</dbReference>
<reference evidence="14" key="1">
    <citation type="submission" date="2022-12" db="EMBL/GenBank/DDBJ databases">
        <authorList>
            <person name="Petersen C."/>
        </authorList>
    </citation>
    <scope>NUCLEOTIDE SEQUENCE</scope>
    <source>
        <strain evidence="14">IBT 17660</strain>
    </source>
</reference>
<evidence type="ECO:0000259" key="13">
    <source>
        <dbReference type="Pfam" id="PF20645"/>
    </source>
</evidence>
<evidence type="ECO:0000256" key="3">
    <source>
        <dbReference type="ARBA" id="ARBA00022723"/>
    </source>
</evidence>
<dbReference type="PANTHER" id="PTHR31576">
    <property type="entry name" value="TATA BOX-BINDING PROTEIN-ASSOCIATED FACTOR RNA POLYMERASE I SUBUNIT B"/>
    <property type="match status" value="1"/>
</dbReference>
<dbReference type="Pfam" id="PF20644">
    <property type="entry name" value="Rrn7_cyclin_N"/>
    <property type="match status" value="1"/>
</dbReference>
<keyword evidence="9" id="KW-0539">Nucleus</keyword>
<dbReference type="Pfam" id="PF11781">
    <property type="entry name" value="Zn_ribbon_RRN7"/>
    <property type="match status" value="1"/>
</dbReference>
<dbReference type="OrthoDB" id="428577at2759"/>
<feature type="region of interest" description="Disordered" evidence="10">
    <location>
        <begin position="367"/>
        <end position="413"/>
    </location>
</feature>
<reference evidence="14" key="2">
    <citation type="journal article" date="2023" name="IMA Fungus">
        <title>Comparative genomic study of the Penicillium genus elucidates a diverse pangenome and 15 lateral gene transfer events.</title>
        <authorList>
            <person name="Petersen C."/>
            <person name="Sorensen T."/>
            <person name="Nielsen M.R."/>
            <person name="Sondergaard T.E."/>
            <person name="Sorensen J.L."/>
            <person name="Fitzpatrick D.A."/>
            <person name="Frisvad J.C."/>
            <person name="Nielsen K.L."/>
        </authorList>
    </citation>
    <scope>NUCLEOTIDE SEQUENCE</scope>
    <source>
        <strain evidence="14">IBT 17660</strain>
    </source>
</reference>
<gene>
    <name evidence="14" type="ORF">N7530_010262</name>
</gene>
<dbReference type="InterPro" id="IPR021752">
    <property type="entry name" value="TF_Rrn7_Zf"/>
</dbReference>
<evidence type="ECO:0000256" key="4">
    <source>
        <dbReference type="ARBA" id="ARBA00022771"/>
    </source>
</evidence>
<feature type="compositionally biased region" description="Low complexity" evidence="10">
    <location>
        <begin position="370"/>
        <end position="403"/>
    </location>
</feature>
<proteinExistence type="inferred from homology"/>
<evidence type="ECO:0000256" key="8">
    <source>
        <dbReference type="ARBA" id="ARBA00023163"/>
    </source>
</evidence>
<name>A0A9W9WK51_9EURO</name>
<evidence type="ECO:0000259" key="11">
    <source>
        <dbReference type="Pfam" id="PF11781"/>
    </source>
</evidence>
<dbReference type="GO" id="GO:0001164">
    <property type="term" value="F:RNA polymerase I core promoter sequence-specific DNA binding"/>
    <property type="evidence" value="ECO:0007669"/>
    <property type="project" value="InterPro"/>
</dbReference>
<keyword evidence="8" id="KW-0804">Transcription</keyword>
<organism evidence="14 15">
    <name type="scientific">Penicillium desertorum</name>
    <dbReference type="NCBI Taxonomy" id="1303715"/>
    <lineage>
        <taxon>Eukaryota</taxon>
        <taxon>Fungi</taxon>
        <taxon>Dikarya</taxon>
        <taxon>Ascomycota</taxon>
        <taxon>Pezizomycotina</taxon>
        <taxon>Eurotiomycetes</taxon>
        <taxon>Eurotiomycetidae</taxon>
        <taxon>Eurotiales</taxon>
        <taxon>Aspergillaceae</taxon>
        <taxon>Penicillium</taxon>
    </lineage>
</organism>
<feature type="domain" description="RRN7-type" evidence="11">
    <location>
        <begin position="5"/>
        <end position="36"/>
    </location>
</feature>
<feature type="domain" description="Rrn7/TAF1B N-terminal cyclin" evidence="12">
    <location>
        <begin position="80"/>
        <end position="204"/>
    </location>
</feature>
<comment type="caution">
    <text evidence="14">The sequence shown here is derived from an EMBL/GenBank/DDBJ whole genome shotgun (WGS) entry which is preliminary data.</text>
</comment>
<dbReference type="InterPro" id="IPR048540">
    <property type="entry name" value="Rrn7_cyclin_N"/>
</dbReference>
<evidence type="ECO:0000256" key="6">
    <source>
        <dbReference type="ARBA" id="ARBA00023015"/>
    </source>
</evidence>
<keyword evidence="5" id="KW-0862">Zinc</keyword>
<evidence type="ECO:0000256" key="7">
    <source>
        <dbReference type="ARBA" id="ARBA00023125"/>
    </source>
</evidence>
<sequence>MDYVTRGVCGQEGCRETRYYLDNGLWYCRRGHLQEGVQVAEDADDFGNLGKTHRLKRETREKGSKTLRGRLAYTLFLQIYQLILWKQCHALVHEHGFPEELEMVVRDLWALRLQDFESRITDSTEDDDDDTESELFSSQPAGTDESCDGFKPNSRYLEWPRLIDSVALCYLAAFLMRLPVCVCDFHNMIMRQEIPYARVLATIPRDMRDRLPPELTAILEVNTIPNAERFHRGVLAIVLFYQRRFELDLPPLNVPMILFRHIKRLALPIEIYDATRILQELLGITFQYPTTTSFDGRKTAQLLPDLQLMVLIIISTKLLFPFDDQDVLNMTSAQLDAYMDWYESSWLDTSKEPSRLAEMFPISRAEQDIPSTSVTAPESSPTSATVPTPAPAAPVTIPVTPDAPATPAPPDTTQQKLDILLQTVMQALKTRRVIPEDEEDDHRRPGEWYHRYRWESHLSGPARTFYELAAQLAAVPLKTLVRAVTFVEFKIAQQDEERQNREYFASLGTEGMDTDDSDVDHTYGMADFEEDMYDADSDHMDDDGFMSNSKMWSTI</sequence>
<dbReference type="GO" id="GO:0042790">
    <property type="term" value="P:nucleolar large rRNA transcription by RNA polymerase I"/>
    <property type="evidence" value="ECO:0007669"/>
    <property type="project" value="TreeGrafter"/>
</dbReference>
<dbReference type="GO" id="GO:0008270">
    <property type="term" value="F:zinc ion binding"/>
    <property type="evidence" value="ECO:0007669"/>
    <property type="project" value="UniProtKB-KW"/>
</dbReference>
<evidence type="ECO:0000256" key="2">
    <source>
        <dbReference type="ARBA" id="ARBA00006899"/>
    </source>
</evidence>
<keyword evidence="4" id="KW-0863">Zinc-finger</keyword>
<dbReference type="Pfam" id="PF20645">
    <property type="entry name" value="Rrn7_cyclin_C"/>
    <property type="match status" value="1"/>
</dbReference>
<dbReference type="InterPro" id="IPR048538">
    <property type="entry name" value="Rrn7_cyclin_C"/>
</dbReference>
<evidence type="ECO:0000313" key="15">
    <source>
        <dbReference type="Proteomes" id="UP001147760"/>
    </source>
</evidence>
<feature type="domain" description="Rrn7/TAF1B C-terminal cyclin" evidence="13">
    <location>
        <begin position="224"/>
        <end position="325"/>
    </location>
</feature>
<evidence type="ECO:0000256" key="9">
    <source>
        <dbReference type="ARBA" id="ARBA00023242"/>
    </source>
</evidence>
<dbReference type="AlphaFoldDB" id="A0A9W9WK51"/>
<keyword evidence="6" id="KW-0805">Transcription regulation</keyword>
<evidence type="ECO:0000259" key="12">
    <source>
        <dbReference type="Pfam" id="PF20644"/>
    </source>
</evidence>
<keyword evidence="7" id="KW-0238">DNA-binding</keyword>
<evidence type="ECO:0000256" key="10">
    <source>
        <dbReference type="SAM" id="MobiDB-lite"/>
    </source>
</evidence>
<dbReference type="Proteomes" id="UP001147760">
    <property type="component" value="Unassembled WGS sequence"/>
</dbReference>
<evidence type="ECO:0000313" key="14">
    <source>
        <dbReference type="EMBL" id="KAJ5466475.1"/>
    </source>
</evidence>
<comment type="similarity">
    <text evidence="2">Belongs to the RRN7/TAF1B family.</text>
</comment>